<dbReference type="CDD" id="cd01285">
    <property type="entry name" value="nucleoside_deaminase"/>
    <property type="match status" value="1"/>
</dbReference>
<comment type="subunit">
    <text evidence="2 8">Homodimer.</text>
</comment>
<evidence type="ECO:0000256" key="6">
    <source>
        <dbReference type="ARBA" id="ARBA00022833"/>
    </source>
</evidence>
<keyword evidence="4 8" id="KW-0479">Metal-binding</keyword>
<dbReference type="RefSeq" id="WP_249707921.1">
    <property type="nucleotide sequence ID" value="NZ_JAMFMB010000006.1"/>
</dbReference>
<evidence type="ECO:0000256" key="4">
    <source>
        <dbReference type="ARBA" id="ARBA00022723"/>
    </source>
</evidence>
<organism evidence="10 11">
    <name type="scientific">Ruegeria spongiae</name>
    <dbReference type="NCBI Taxonomy" id="2942209"/>
    <lineage>
        <taxon>Bacteria</taxon>
        <taxon>Pseudomonadati</taxon>
        <taxon>Pseudomonadota</taxon>
        <taxon>Alphaproteobacteria</taxon>
        <taxon>Rhodobacterales</taxon>
        <taxon>Roseobacteraceae</taxon>
        <taxon>Ruegeria</taxon>
    </lineage>
</organism>
<evidence type="ECO:0000256" key="2">
    <source>
        <dbReference type="ARBA" id="ARBA00011738"/>
    </source>
</evidence>
<evidence type="ECO:0000256" key="8">
    <source>
        <dbReference type="HAMAP-Rule" id="MF_00972"/>
    </source>
</evidence>
<dbReference type="Gene3D" id="3.40.140.10">
    <property type="entry name" value="Cytidine Deaminase, domain 2"/>
    <property type="match status" value="1"/>
</dbReference>
<evidence type="ECO:0000256" key="5">
    <source>
        <dbReference type="ARBA" id="ARBA00022801"/>
    </source>
</evidence>
<dbReference type="Proteomes" id="UP001203880">
    <property type="component" value="Unassembled WGS sequence"/>
</dbReference>
<comment type="catalytic activity">
    <reaction evidence="7 8">
        <text>adenosine(34) in tRNA + H2O + H(+) = inosine(34) in tRNA + NH4(+)</text>
        <dbReference type="Rhea" id="RHEA:43168"/>
        <dbReference type="Rhea" id="RHEA-COMP:10373"/>
        <dbReference type="Rhea" id="RHEA-COMP:10374"/>
        <dbReference type="ChEBI" id="CHEBI:15377"/>
        <dbReference type="ChEBI" id="CHEBI:15378"/>
        <dbReference type="ChEBI" id="CHEBI:28938"/>
        <dbReference type="ChEBI" id="CHEBI:74411"/>
        <dbReference type="ChEBI" id="CHEBI:82852"/>
        <dbReference type="EC" id="3.5.4.33"/>
    </reaction>
</comment>
<dbReference type="Pfam" id="PF00383">
    <property type="entry name" value="dCMP_cyt_deam_1"/>
    <property type="match status" value="1"/>
</dbReference>
<dbReference type="PANTHER" id="PTHR11079">
    <property type="entry name" value="CYTOSINE DEAMINASE FAMILY MEMBER"/>
    <property type="match status" value="1"/>
</dbReference>
<dbReference type="PROSITE" id="PS51747">
    <property type="entry name" value="CYT_DCMP_DEAMINASES_2"/>
    <property type="match status" value="1"/>
</dbReference>
<comment type="caution">
    <text evidence="10">The sequence shown here is derived from an EMBL/GenBank/DDBJ whole genome shotgun (WGS) entry which is preliminary data.</text>
</comment>
<evidence type="ECO:0000313" key="10">
    <source>
        <dbReference type="EMBL" id="MCL6283223.1"/>
    </source>
</evidence>
<dbReference type="EMBL" id="JAMFMB010000006">
    <property type="protein sequence ID" value="MCL6283223.1"/>
    <property type="molecule type" value="Genomic_DNA"/>
</dbReference>
<evidence type="ECO:0000256" key="7">
    <source>
        <dbReference type="ARBA" id="ARBA00048045"/>
    </source>
</evidence>
<dbReference type="InterPro" id="IPR016192">
    <property type="entry name" value="APOBEC/CMP_deaminase_Zn-bd"/>
</dbReference>
<feature type="binding site" evidence="8">
    <location>
        <position position="86"/>
    </location>
    <ligand>
        <name>Zn(2+)</name>
        <dbReference type="ChEBI" id="CHEBI:29105"/>
        <note>catalytic</note>
    </ligand>
</feature>
<evidence type="ECO:0000259" key="9">
    <source>
        <dbReference type="PROSITE" id="PS51747"/>
    </source>
</evidence>
<dbReference type="PROSITE" id="PS00903">
    <property type="entry name" value="CYT_DCMP_DEAMINASES_1"/>
    <property type="match status" value="1"/>
</dbReference>
<dbReference type="InterPro" id="IPR002125">
    <property type="entry name" value="CMP_dCMP_dom"/>
</dbReference>
<feature type="binding site" evidence="8">
    <location>
        <position position="53"/>
    </location>
    <ligand>
        <name>Zn(2+)</name>
        <dbReference type="ChEBI" id="CHEBI:29105"/>
        <note>catalytic</note>
    </ligand>
</feature>
<name>A0ABT0Q018_9RHOB</name>
<sequence length="149" mass="15485">MVFRSHMAQALDEARAAAKRGEVPVGAVIVAPDGTVAAAAGNRTRELNDPTAHAEILALRSACASAGSERLTGHDLFVTLEPCAMCAAALAAARIGRIYYGAADPKSGGVAHGARVFSHPQAHHAPLVYDGIGAEESERLLKAFFAARR</sequence>
<feature type="active site" description="Proton donor" evidence="8">
    <location>
        <position position="55"/>
    </location>
</feature>
<feature type="binding site" evidence="8">
    <location>
        <position position="83"/>
    </location>
    <ligand>
        <name>Zn(2+)</name>
        <dbReference type="ChEBI" id="CHEBI:29105"/>
        <note>catalytic</note>
    </ligand>
</feature>
<evidence type="ECO:0000256" key="3">
    <source>
        <dbReference type="ARBA" id="ARBA00022694"/>
    </source>
</evidence>
<evidence type="ECO:0000256" key="1">
    <source>
        <dbReference type="ARBA" id="ARBA00010669"/>
    </source>
</evidence>
<keyword evidence="11" id="KW-1185">Reference proteome</keyword>
<keyword evidence="3 8" id="KW-0819">tRNA processing</keyword>
<gene>
    <name evidence="8" type="primary">tadA</name>
    <name evidence="10" type="ORF">M3P21_06725</name>
</gene>
<reference evidence="10" key="1">
    <citation type="submission" date="2022-05" db="EMBL/GenBank/DDBJ databases">
        <authorList>
            <person name="Park J.-S."/>
        </authorList>
    </citation>
    <scope>NUCLEOTIDE SEQUENCE</scope>
    <source>
        <strain evidence="10">2012CJ41-6</strain>
    </source>
</reference>
<comment type="cofactor">
    <cofactor evidence="8">
        <name>Zn(2+)</name>
        <dbReference type="ChEBI" id="CHEBI:29105"/>
    </cofactor>
    <text evidence="8">Binds 1 zinc ion per subunit.</text>
</comment>
<dbReference type="EC" id="3.5.4.33" evidence="8"/>
<protein>
    <recommendedName>
        <fullName evidence="8">tRNA-specific adenosine deaminase</fullName>
        <ecNumber evidence="8">3.5.4.33</ecNumber>
    </recommendedName>
</protein>
<proteinExistence type="inferred from homology"/>
<keyword evidence="6 8" id="KW-0862">Zinc</keyword>
<keyword evidence="5 8" id="KW-0378">Hydrolase</keyword>
<comment type="function">
    <text evidence="8">Catalyzes the deamination of adenosine to inosine at the wobble position 34 of tRNA(Arg2).</text>
</comment>
<dbReference type="SUPFAM" id="SSF53927">
    <property type="entry name" value="Cytidine deaminase-like"/>
    <property type="match status" value="1"/>
</dbReference>
<feature type="domain" description="CMP/dCMP-type deaminase" evidence="9">
    <location>
        <begin position="1"/>
        <end position="111"/>
    </location>
</feature>
<dbReference type="InterPro" id="IPR016193">
    <property type="entry name" value="Cytidine_deaminase-like"/>
</dbReference>
<comment type="similarity">
    <text evidence="1">Belongs to the cytidine and deoxycytidylate deaminase family. ADAT2 subfamily.</text>
</comment>
<evidence type="ECO:0000313" key="11">
    <source>
        <dbReference type="Proteomes" id="UP001203880"/>
    </source>
</evidence>
<dbReference type="InterPro" id="IPR028883">
    <property type="entry name" value="tRNA_aden_deaminase"/>
</dbReference>
<dbReference type="HAMAP" id="MF_00972">
    <property type="entry name" value="tRNA_aden_deaminase"/>
    <property type="match status" value="1"/>
</dbReference>
<accession>A0ABT0Q018</accession>
<dbReference type="PANTHER" id="PTHR11079:SF202">
    <property type="entry name" value="TRNA-SPECIFIC ADENOSINE DEAMINASE"/>
    <property type="match status" value="1"/>
</dbReference>